<dbReference type="InterPro" id="IPR027417">
    <property type="entry name" value="P-loop_NTPase"/>
</dbReference>
<dbReference type="PROSITE" id="PS00211">
    <property type="entry name" value="ABC_TRANSPORTER_1"/>
    <property type="match status" value="1"/>
</dbReference>
<proteinExistence type="predicted"/>
<dbReference type="InterPro" id="IPR003593">
    <property type="entry name" value="AAA+_ATPase"/>
</dbReference>
<dbReference type="CDD" id="cd03293">
    <property type="entry name" value="ABC_NrtD_SsuB_transporters"/>
    <property type="match status" value="1"/>
</dbReference>
<comment type="caution">
    <text evidence="5">The sequence shown here is derived from an EMBL/GenBank/DDBJ whole genome shotgun (WGS) entry which is preliminary data.</text>
</comment>
<gene>
    <name evidence="5" type="ORF">IAB68_05615</name>
</gene>
<dbReference type="GO" id="GO:0016887">
    <property type="term" value="F:ATP hydrolysis activity"/>
    <property type="evidence" value="ECO:0007669"/>
    <property type="project" value="InterPro"/>
</dbReference>
<dbReference type="InterPro" id="IPR050166">
    <property type="entry name" value="ABC_transporter_ATP-bind"/>
</dbReference>
<dbReference type="SUPFAM" id="SSF52540">
    <property type="entry name" value="P-loop containing nucleoside triphosphate hydrolases"/>
    <property type="match status" value="1"/>
</dbReference>
<protein>
    <submittedName>
        <fullName evidence="5">ABC transporter ATP-binding protein</fullName>
    </submittedName>
</protein>
<name>A0A9D1IRF7_9FIRM</name>
<dbReference type="PROSITE" id="PS50893">
    <property type="entry name" value="ABC_TRANSPORTER_2"/>
    <property type="match status" value="1"/>
</dbReference>
<dbReference type="SMART" id="SM00382">
    <property type="entry name" value="AAA"/>
    <property type="match status" value="1"/>
</dbReference>
<dbReference type="InterPro" id="IPR003439">
    <property type="entry name" value="ABC_transporter-like_ATP-bd"/>
</dbReference>
<reference evidence="5" key="1">
    <citation type="submission" date="2020-10" db="EMBL/GenBank/DDBJ databases">
        <authorList>
            <person name="Gilroy R."/>
        </authorList>
    </citation>
    <scope>NUCLEOTIDE SEQUENCE</scope>
    <source>
        <strain evidence="5">CHK193-30670</strain>
    </source>
</reference>
<dbReference type="Pfam" id="PF00005">
    <property type="entry name" value="ABC_tran"/>
    <property type="match status" value="1"/>
</dbReference>
<organism evidence="5 6">
    <name type="scientific">Candidatus Aphodocola excrementigallinarum</name>
    <dbReference type="NCBI Taxonomy" id="2840670"/>
    <lineage>
        <taxon>Bacteria</taxon>
        <taxon>Bacillati</taxon>
        <taxon>Bacillota</taxon>
        <taxon>Bacilli</taxon>
        <taxon>Candidatus Aphodocola</taxon>
    </lineage>
</organism>
<evidence type="ECO:0000256" key="3">
    <source>
        <dbReference type="ARBA" id="ARBA00022840"/>
    </source>
</evidence>
<feature type="domain" description="ABC transporter" evidence="4">
    <location>
        <begin position="5"/>
        <end position="231"/>
    </location>
</feature>
<dbReference type="Gene3D" id="3.40.50.300">
    <property type="entry name" value="P-loop containing nucleotide triphosphate hydrolases"/>
    <property type="match status" value="1"/>
</dbReference>
<dbReference type="EMBL" id="DVMT01000056">
    <property type="protein sequence ID" value="HIU40759.1"/>
    <property type="molecule type" value="Genomic_DNA"/>
</dbReference>
<dbReference type="Proteomes" id="UP000824074">
    <property type="component" value="Unassembled WGS sequence"/>
</dbReference>
<sequence length="250" mass="28790">MKKLLSIKELSKNYLTKKQVICALENINLEVYENDFIALVGPSGCGKSTILSIIGKLQKESSGKVEFKDKNIKVGYMFQEDALFPWLTVFDNCMLGLKIQKNVTEENKKYVKSLLKKYGLSNFEKSYPKELSGGMRQRVALIRTLAIKPDILLLDEPFSALDYQTRIAVSDDVYKIIKEEKKTAIMVTHDLEEAVSVANKVVVLSKRPATVKNVYEIKIDDELLPSKRREDEKFKDYYNEIWKDLDHYES</sequence>
<evidence type="ECO:0000256" key="2">
    <source>
        <dbReference type="ARBA" id="ARBA00022741"/>
    </source>
</evidence>
<keyword evidence="1" id="KW-0813">Transport</keyword>
<dbReference type="AlphaFoldDB" id="A0A9D1IRF7"/>
<dbReference type="PANTHER" id="PTHR42788:SF13">
    <property type="entry name" value="ALIPHATIC SULFONATES IMPORT ATP-BINDING PROTEIN SSUB"/>
    <property type="match status" value="1"/>
</dbReference>
<reference evidence="5" key="2">
    <citation type="journal article" date="2021" name="PeerJ">
        <title>Extensive microbial diversity within the chicken gut microbiome revealed by metagenomics and culture.</title>
        <authorList>
            <person name="Gilroy R."/>
            <person name="Ravi A."/>
            <person name="Getino M."/>
            <person name="Pursley I."/>
            <person name="Horton D.L."/>
            <person name="Alikhan N.F."/>
            <person name="Baker D."/>
            <person name="Gharbi K."/>
            <person name="Hall N."/>
            <person name="Watson M."/>
            <person name="Adriaenssens E.M."/>
            <person name="Foster-Nyarko E."/>
            <person name="Jarju S."/>
            <person name="Secka A."/>
            <person name="Antonio M."/>
            <person name="Oren A."/>
            <person name="Chaudhuri R.R."/>
            <person name="La Ragione R."/>
            <person name="Hildebrand F."/>
            <person name="Pallen M.J."/>
        </authorList>
    </citation>
    <scope>NUCLEOTIDE SEQUENCE</scope>
    <source>
        <strain evidence="5">CHK193-30670</strain>
    </source>
</reference>
<keyword evidence="3 5" id="KW-0067">ATP-binding</keyword>
<dbReference type="InterPro" id="IPR017871">
    <property type="entry name" value="ABC_transporter-like_CS"/>
</dbReference>
<keyword evidence="2" id="KW-0547">Nucleotide-binding</keyword>
<dbReference type="PANTHER" id="PTHR42788">
    <property type="entry name" value="TAURINE IMPORT ATP-BINDING PROTEIN-RELATED"/>
    <property type="match status" value="1"/>
</dbReference>
<evidence type="ECO:0000259" key="4">
    <source>
        <dbReference type="PROSITE" id="PS50893"/>
    </source>
</evidence>
<accession>A0A9D1IRF7</accession>
<evidence type="ECO:0000313" key="6">
    <source>
        <dbReference type="Proteomes" id="UP000824074"/>
    </source>
</evidence>
<evidence type="ECO:0000256" key="1">
    <source>
        <dbReference type="ARBA" id="ARBA00022448"/>
    </source>
</evidence>
<dbReference type="GO" id="GO:0005524">
    <property type="term" value="F:ATP binding"/>
    <property type="evidence" value="ECO:0007669"/>
    <property type="project" value="UniProtKB-KW"/>
</dbReference>
<evidence type="ECO:0000313" key="5">
    <source>
        <dbReference type="EMBL" id="HIU40759.1"/>
    </source>
</evidence>